<sequence>MKKFFKLIITVFAGTLFGITSIQAATPVHAADTYYHVGKIRHQTPTKWRGNWYSYVNGSMCVTHINRYSVSQSYKGKKHTLFKSSWQGYKQLAVARIKDSNRYTFNAYAKHDYQSDRGWGITHHTINDQRVTALRDYSGGGAYVDLFRAPVYKSYSN</sequence>
<accession>A0A0R1NJ92</accession>
<dbReference type="RefSeq" id="WP_008855671.1">
    <property type="nucleotide sequence ID" value="NZ_AZEB01000025.1"/>
</dbReference>
<reference evidence="2 3" key="1">
    <citation type="journal article" date="2015" name="Genome Announc.">
        <title>Expanding the biotechnology potential of lactobacilli through comparative genomics of 213 strains and associated genera.</title>
        <authorList>
            <person name="Sun Z."/>
            <person name="Harris H.M."/>
            <person name="McCann A."/>
            <person name="Guo C."/>
            <person name="Argimon S."/>
            <person name="Zhang W."/>
            <person name="Yang X."/>
            <person name="Jeffery I.B."/>
            <person name="Cooney J.C."/>
            <person name="Kagawa T.F."/>
            <person name="Liu W."/>
            <person name="Song Y."/>
            <person name="Salvetti E."/>
            <person name="Wrobel A."/>
            <person name="Rasinkangas P."/>
            <person name="Parkhill J."/>
            <person name="Rea M.C."/>
            <person name="O'Sullivan O."/>
            <person name="Ritari J."/>
            <person name="Douillard F.P."/>
            <person name="Paul Ross R."/>
            <person name="Yang R."/>
            <person name="Briner A.E."/>
            <person name="Felis G.E."/>
            <person name="de Vos W.M."/>
            <person name="Barrangou R."/>
            <person name="Klaenhammer T.R."/>
            <person name="Caufield P.W."/>
            <person name="Cui Y."/>
            <person name="Zhang H."/>
            <person name="O'Toole P.W."/>
        </authorList>
    </citation>
    <scope>NUCLEOTIDE SEQUENCE [LARGE SCALE GENOMIC DNA]</scope>
    <source>
        <strain evidence="2 3">DSM 19906</strain>
    </source>
</reference>
<evidence type="ECO:0000313" key="2">
    <source>
        <dbReference type="EMBL" id="KRL20496.1"/>
    </source>
</evidence>
<name>A0A0R1NJ92_9LACO</name>
<organism evidence="2 3">
    <name type="scientific">Lentilactobacillus kisonensis DSM 19906 = JCM 15041</name>
    <dbReference type="NCBI Taxonomy" id="1423766"/>
    <lineage>
        <taxon>Bacteria</taxon>
        <taxon>Bacillati</taxon>
        <taxon>Bacillota</taxon>
        <taxon>Bacilli</taxon>
        <taxon>Lactobacillales</taxon>
        <taxon>Lactobacillaceae</taxon>
        <taxon>Lentilactobacillus</taxon>
    </lineage>
</organism>
<gene>
    <name evidence="2" type="ORF">FC98_GL001437</name>
</gene>
<feature type="signal peptide" evidence="1">
    <location>
        <begin position="1"/>
        <end position="24"/>
    </location>
</feature>
<keyword evidence="1" id="KW-0732">Signal</keyword>
<feature type="chain" id="PRO_5039294692" evidence="1">
    <location>
        <begin position="25"/>
        <end position="157"/>
    </location>
</feature>
<dbReference type="AlphaFoldDB" id="A0A0R1NJ92"/>
<keyword evidence="3" id="KW-1185">Reference proteome</keyword>
<dbReference type="Proteomes" id="UP000051439">
    <property type="component" value="Unassembled WGS sequence"/>
</dbReference>
<evidence type="ECO:0000256" key="1">
    <source>
        <dbReference type="SAM" id="SignalP"/>
    </source>
</evidence>
<protein>
    <submittedName>
        <fullName evidence="2">Uncharacterized protein</fullName>
    </submittedName>
</protein>
<proteinExistence type="predicted"/>
<dbReference type="EMBL" id="AZEB01000025">
    <property type="protein sequence ID" value="KRL20496.1"/>
    <property type="molecule type" value="Genomic_DNA"/>
</dbReference>
<comment type="caution">
    <text evidence="2">The sequence shown here is derived from an EMBL/GenBank/DDBJ whole genome shotgun (WGS) entry which is preliminary data.</text>
</comment>
<evidence type="ECO:0000313" key="3">
    <source>
        <dbReference type="Proteomes" id="UP000051439"/>
    </source>
</evidence>
<dbReference type="PATRIC" id="fig|1423766.4.peg.1489"/>